<feature type="signal peptide" evidence="2">
    <location>
        <begin position="1"/>
        <end position="27"/>
    </location>
</feature>
<evidence type="ECO:0000313" key="3">
    <source>
        <dbReference type="EMBL" id="CAK7336340.1"/>
    </source>
</evidence>
<proteinExistence type="predicted"/>
<feature type="chain" id="PRO_5043606564" evidence="2">
    <location>
        <begin position="28"/>
        <end position="156"/>
    </location>
</feature>
<dbReference type="EMBL" id="CAWUPB010000994">
    <property type="protein sequence ID" value="CAK7336340.1"/>
    <property type="molecule type" value="Genomic_DNA"/>
</dbReference>
<evidence type="ECO:0000256" key="1">
    <source>
        <dbReference type="SAM" id="MobiDB-lite"/>
    </source>
</evidence>
<feature type="region of interest" description="Disordered" evidence="1">
    <location>
        <begin position="41"/>
        <end position="73"/>
    </location>
</feature>
<name>A0AAV1RKE0_9ROSI</name>
<dbReference type="AlphaFoldDB" id="A0AAV1RKE0"/>
<keyword evidence="4" id="KW-1185">Reference proteome</keyword>
<evidence type="ECO:0000256" key="2">
    <source>
        <dbReference type="SAM" id="SignalP"/>
    </source>
</evidence>
<feature type="compositionally biased region" description="Pro residues" evidence="1">
    <location>
        <begin position="42"/>
        <end position="51"/>
    </location>
</feature>
<accession>A0AAV1RKE0</accession>
<gene>
    <name evidence="3" type="ORF">DCAF_LOCUS11348</name>
</gene>
<sequence length="156" mass="16983">MNSTPMATALFLASAFIGLIAINAAQARSLPAGNKLLLIFNPPLPRRPPPQTQLSSPKSKEFTGNNEKLALQPPQKMTIYEGTLISPPTPASPKGQHEIEEIPCNDGCISMITDLWRPLPGKYTPPYVAPPVVQIALDLEPILHERSPPRQYLLSA</sequence>
<keyword evidence="2" id="KW-0732">Signal</keyword>
<comment type="caution">
    <text evidence="3">The sequence shown here is derived from an EMBL/GenBank/DDBJ whole genome shotgun (WGS) entry which is preliminary data.</text>
</comment>
<dbReference type="Proteomes" id="UP001314170">
    <property type="component" value="Unassembled WGS sequence"/>
</dbReference>
<protein>
    <submittedName>
        <fullName evidence="3">Uncharacterized protein</fullName>
    </submittedName>
</protein>
<reference evidence="3 4" key="1">
    <citation type="submission" date="2024-01" db="EMBL/GenBank/DDBJ databases">
        <authorList>
            <person name="Waweru B."/>
        </authorList>
    </citation>
    <scope>NUCLEOTIDE SEQUENCE [LARGE SCALE GENOMIC DNA]</scope>
</reference>
<organism evidence="3 4">
    <name type="scientific">Dovyalis caffra</name>
    <dbReference type="NCBI Taxonomy" id="77055"/>
    <lineage>
        <taxon>Eukaryota</taxon>
        <taxon>Viridiplantae</taxon>
        <taxon>Streptophyta</taxon>
        <taxon>Embryophyta</taxon>
        <taxon>Tracheophyta</taxon>
        <taxon>Spermatophyta</taxon>
        <taxon>Magnoliopsida</taxon>
        <taxon>eudicotyledons</taxon>
        <taxon>Gunneridae</taxon>
        <taxon>Pentapetalae</taxon>
        <taxon>rosids</taxon>
        <taxon>fabids</taxon>
        <taxon>Malpighiales</taxon>
        <taxon>Salicaceae</taxon>
        <taxon>Flacourtieae</taxon>
        <taxon>Dovyalis</taxon>
    </lineage>
</organism>
<evidence type="ECO:0000313" key="4">
    <source>
        <dbReference type="Proteomes" id="UP001314170"/>
    </source>
</evidence>